<sequence length="199" mass="22198">MSYLEDPKPINPPCEVLRINKRFNGAQTTVDRIDLVTGHATPFYILHNNDEKAIAVLHADPRQQQMSDQALGTAKLHSLSSKIDVVFRGMEFKMKGNSAGMGHDFDYMGVPYSWTLSRMSGSHSTIFFKDGSGRLLARWKKHPDGRFSSSKTPPTFEVYVPPQSIDMDMVIVTGLASIGYWVKDKKDTYEAVGEILGAV</sequence>
<evidence type="ECO:0000313" key="2">
    <source>
        <dbReference type="Proteomes" id="UP000781932"/>
    </source>
</evidence>
<reference evidence="1" key="2">
    <citation type="submission" date="2020-11" db="EMBL/GenBank/DDBJ databases">
        <title>Whole genome sequencing of Colletotrichum sp.</title>
        <authorList>
            <person name="Li H."/>
        </authorList>
    </citation>
    <scope>NUCLEOTIDE SEQUENCE</scope>
    <source>
        <strain evidence="1">CkLH20</strain>
    </source>
</reference>
<name>A0A9P6HU79_9PEZI</name>
<protein>
    <submittedName>
        <fullName evidence="1">Uncharacterized protein</fullName>
    </submittedName>
</protein>
<reference evidence="1" key="1">
    <citation type="submission" date="2020-03" db="EMBL/GenBank/DDBJ databases">
        <authorList>
            <person name="He L."/>
        </authorList>
    </citation>
    <scope>NUCLEOTIDE SEQUENCE</scope>
    <source>
        <strain evidence="1">CkLH20</strain>
    </source>
</reference>
<accession>A0A9P6HU79</accession>
<dbReference type="AlphaFoldDB" id="A0A9P6HU79"/>
<evidence type="ECO:0000313" key="1">
    <source>
        <dbReference type="EMBL" id="KAF9869872.1"/>
    </source>
</evidence>
<dbReference type="Proteomes" id="UP000781932">
    <property type="component" value="Unassembled WGS sequence"/>
</dbReference>
<dbReference type="GeneID" id="62168458"/>
<gene>
    <name evidence="1" type="ORF">CkaCkLH20_12671</name>
</gene>
<organism evidence="1 2">
    <name type="scientific">Colletotrichum karsti</name>
    <dbReference type="NCBI Taxonomy" id="1095194"/>
    <lineage>
        <taxon>Eukaryota</taxon>
        <taxon>Fungi</taxon>
        <taxon>Dikarya</taxon>
        <taxon>Ascomycota</taxon>
        <taxon>Pezizomycotina</taxon>
        <taxon>Sordariomycetes</taxon>
        <taxon>Hypocreomycetidae</taxon>
        <taxon>Glomerellales</taxon>
        <taxon>Glomerellaceae</taxon>
        <taxon>Colletotrichum</taxon>
        <taxon>Colletotrichum boninense species complex</taxon>
    </lineage>
</organism>
<keyword evidence="2" id="KW-1185">Reference proteome</keyword>
<dbReference type="RefSeq" id="XP_038739333.1">
    <property type="nucleotide sequence ID" value="XM_038895384.1"/>
</dbReference>
<proteinExistence type="predicted"/>
<comment type="caution">
    <text evidence="1">The sequence shown here is derived from an EMBL/GenBank/DDBJ whole genome shotgun (WGS) entry which is preliminary data.</text>
</comment>
<dbReference type="EMBL" id="JAATWM020000063">
    <property type="protein sequence ID" value="KAF9869872.1"/>
    <property type="molecule type" value="Genomic_DNA"/>
</dbReference>
<dbReference type="OrthoDB" id="4725912at2759"/>